<keyword evidence="3" id="KW-1185">Reference proteome</keyword>
<accession>A0ABU8W6Q6</accession>
<gene>
    <name evidence="2" type="ORF">WKW80_26910</name>
</gene>
<evidence type="ECO:0008006" key="4">
    <source>
        <dbReference type="Google" id="ProtNLM"/>
    </source>
</evidence>
<feature type="chain" id="PRO_5045530978" description="Lipoprotein" evidence="1">
    <location>
        <begin position="19"/>
        <end position="235"/>
    </location>
</feature>
<dbReference type="PROSITE" id="PS51257">
    <property type="entry name" value="PROKAR_LIPOPROTEIN"/>
    <property type="match status" value="1"/>
</dbReference>
<sequence length="235" mass="25784">MRLLTFSSLALVAVLAGCAPMQWQKPGSTQDEFSRARYDCLQQSQQRVSGAAVNQFGGTSSSNMQTNDGLYASCLNAKGFYLQRSQQANSGGQPGSTPASNPIIDAQKAATADAEAVCKSPEFQPLLVKSACNAKDLTFAQLAETSKMDATERAPFEKYKQLNRERTAKIQQVYRQYGGPKGAQFAALMDQTLARNDKNSLELYTGKINWGEYNVQRKADFQLGQQEWERVRAGG</sequence>
<dbReference type="EMBL" id="JBBKZV010000024">
    <property type="protein sequence ID" value="MEJ8825615.1"/>
    <property type="molecule type" value="Genomic_DNA"/>
</dbReference>
<organism evidence="2 3">
    <name type="scientific">Variovorax humicola</name>
    <dbReference type="NCBI Taxonomy" id="1769758"/>
    <lineage>
        <taxon>Bacteria</taxon>
        <taxon>Pseudomonadati</taxon>
        <taxon>Pseudomonadota</taxon>
        <taxon>Betaproteobacteria</taxon>
        <taxon>Burkholderiales</taxon>
        <taxon>Comamonadaceae</taxon>
        <taxon>Variovorax</taxon>
    </lineage>
</organism>
<evidence type="ECO:0000256" key="1">
    <source>
        <dbReference type="SAM" id="SignalP"/>
    </source>
</evidence>
<dbReference type="Proteomes" id="UP001363010">
    <property type="component" value="Unassembled WGS sequence"/>
</dbReference>
<keyword evidence="1" id="KW-0732">Signal</keyword>
<reference evidence="2 3" key="1">
    <citation type="submission" date="2024-03" db="EMBL/GenBank/DDBJ databases">
        <title>Novel species of the genus Variovorax.</title>
        <authorList>
            <person name="Liu Q."/>
            <person name="Xin Y.-H."/>
        </authorList>
    </citation>
    <scope>NUCLEOTIDE SEQUENCE [LARGE SCALE GENOMIC DNA]</scope>
    <source>
        <strain evidence="2 3">KACC 18501</strain>
    </source>
</reference>
<evidence type="ECO:0000313" key="2">
    <source>
        <dbReference type="EMBL" id="MEJ8825615.1"/>
    </source>
</evidence>
<protein>
    <recommendedName>
        <fullName evidence="4">Lipoprotein</fullName>
    </recommendedName>
</protein>
<feature type="signal peptide" evidence="1">
    <location>
        <begin position="1"/>
        <end position="18"/>
    </location>
</feature>
<comment type="caution">
    <text evidence="2">The sequence shown here is derived from an EMBL/GenBank/DDBJ whole genome shotgun (WGS) entry which is preliminary data.</text>
</comment>
<dbReference type="RefSeq" id="WP_340366644.1">
    <property type="nucleotide sequence ID" value="NZ_JBBKZV010000024.1"/>
</dbReference>
<proteinExistence type="predicted"/>
<evidence type="ECO:0000313" key="3">
    <source>
        <dbReference type="Proteomes" id="UP001363010"/>
    </source>
</evidence>
<name>A0ABU8W6Q6_9BURK</name>